<feature type="non-terminal residue" evidence="5">
    <location>
        <position position="211"/>
    </location>
</feature>
<dbReference type="InterPro" id="IPR050642">
    <property type="entry name" value="PDH_E1_Alpha_Subunit"/>
</dbReference>
<dbReference type="GO" id="GO:0006086">
    <property type="term" value="P:pyruvate decarboxylation to acetyl-CoA"/>
    <property type="evidence" value="ECO:0007669"/>
    <property type="project" value="TreeGrafter"/>
</dbReference>
<dbReference type="Pfam" id="PF00676">
    <property type="entry name" value="E1_dh"/>
    <property type="match status" value="1"/>
</dbReference>
<dbReference type="PANTHER" id="PTHR11516:SF60">
    <property type="entry name" value="PYRUVATE DEHYDROGENASE E1 COMPONENT SUBUNIT ALPHA"/>
    <property type="match status" value="1"/>
</dbReference>
<feature type="domain" description="Dehydrogenase E1 component" evidence="4">
    <location>
        <begin position="16"/>
        <end position="210"/>
    </location>
</feature>
<evidence type="ECO:0000256" key="3">
    <source>
        <dbReference type="ARBA" id="ARBA00023052"/>
    </source>
</evidence>
<dbReference type="InterPro" id="IPR029061">
    <property type="entry name" value="THDP-binding"/>
</dbReference>
<dbReference type="CDD" id="cd02000">
    <property type="entry name" value="TPP_E1_PDC_ADC_BCADC"/>
    <property type="match status" value="1"/>
</dbReference>
<name>X1I7K3_9ZZZZ</name>
<keyword evidence="2" id="KW-0560">Oxidoreductase</keyword>
<dbReference type="InterPro" id="IPR001017">
    <property type="entry name" value="DH_E1"/>
</dbReference>
<dbReference type="GO" id="GO:0004739">
    <property type="term" value="F:pyruvate dehydrogenase (acetyl-transferring) activity"/>
    <property type="evidence" value="ECO:0007669"/>
    <property type="project" value="TreeGrafter"/>
</dbReference>
<sequence length="211" mass="22480">MTEELTDNQQLHLYREMLRIRVFEDRIFELFEAGRVPGTVHQYQGQEAVAVGVCANLRKDDLITSTHRSHGHAIARGLSLREVAAELYGKAAGCCHGKGGSMHLGNVKLGMLPAIAIVAGSVPVATGLALSQQMLGSDRVTVCFFGDGTVGTGAFHEGINLAAVWQLPVVFVCENNRYAASTPFDMTSPVPNVAVRAQAYGIPGVTVDGMA</sequence>
<keyword evidence="3" id="KW-0786">Thiamine pyrophosphate</keyword>
<dbReference type="Gene3D" id="3.40.50.970">
    <property type="match status" value="1"/>
</dbReference>
<dbReference type="PANTHER" id="PTHR11516">
    <property type="entry name" value="PYRUVATE DEHYDROGENASE E1 COMPONENT, ALPHA SUBUNIT BACTERIAL AND ORGANELLAR"/>
    <property type="match status" value="1"/>
</dbReference>
<comment type="cofactor">
    <cofactor evidence="1">
        <name>thiamine diphosphate</name>
        <dbReference type="ChEBI" id="CHEBI:58937"/>
    </cofactor>
</comment>
<evidence type="ECO:0000256" key="1">
    <source>
        <dbReference type="ARBA" id="ARBA00001964"/>
    </source>
</evidence>
<accession>X1I7K3</accession>
<evidence type="ECO:0000259" key="4">
    <source>
        <dbReference type="Pfam" id="PF00676"/>
    </source>
</evidence>
<organism evidence="5">
    <name type="scientific">marine sediment metagenome</name>
    <dbReference type="NCBI Taxonomy" id="412755"/>
    <lineage>
        <taxon>unclassified sequences</taxon>
        <taxon>metagenomes</taxon>
        <taxon>ecological metagenomes</taxon>
    </lineage>
</organism>
<dbReference type="AlphaFoldDB" id="X1I7K3"/>
<reference evidence="5" key="1">
    <citation type="journal article" date="2014" name="Front. Microbiol.">
        <title>High frequency of phylogenetically diverse reductive dehalogenase-homologous genes in deep subseafloor sedimentary metagenomes.</title>
        <authorList>
            <person name="Kawai M."/>
            <person name="Futagami T."/>
            <person name="Toyoda A."/>
            <person name="Takaki Y."/>
            <person name="Nishi S."/>
            <person name="Hori S."/>
            <person name="Arai W."/>
            <person name="Tsubouchi T."/>
            <person name="Morono Y."/>
            <person name="Uchiyama I."/>
            <person name="Ito T."/>
            <person name="Fujiyama A."/>
            <person name="Inagaki F."/>
            <person name="Takami H."/>
        </authorList>
    </citation>
    <scope>NUCLEOTIDE SEQUENCE</scope>
    <source>
        <strain evidence="5">Expedition CK06-06</strain>
    </source>
</reference>
<evidence type="ECO:0000256" key="2">
    <source>
        <dbReference type="ARBA" id="ARBA00023002"/>
    </source>
</evidence>
<comment type="caution">
    <text evidence="5">The sequence shown here is derived from an EMBL/GenBank/DDBJ whole genome shotgun (WGS) entry which is preliminary data.</text>
</comment>
<protein>
    <recommendedName>
        <fullName evidence="4">Dehydrogenase E1 component domain-containing protein</fullName>
    </recommendedName>
</protein>
<gene>
    <name evidence="5" type="ORF">S03H2_54264</name>
</gene>
<dbReference type="SUPFAM" id="SSF52518">
    <property type="entry name" value="Thiamin diphosphate-binding fold (THDP-binding)"/>
    <property type="match status" value="1"/>
</dbReference>
<proteinExistence type="predicted"/>
<evidence type="ECO:0000313" key="5">
    <source>
        <dbReference type="EMBL" id="GAH65265.1"/>
    </source>
</evidence>
<dbReference type="EMBL" id="BARU01034583">
    <property type="protein sequence ID" value="GAH65265.1"/>
    <property type="molecule type" value="Genomic_DNA"/>
</dbReference>